<protein>
    <submittedName>
        <fullName evidence="1">Uncharacterized protein</fullName>
    </submittedName>
</protein>
<proteinExistence type="predicted"/>
<name>A0ACC8XDZ2_9FIRM</name>
<dbReference type="EMBL" id="LJDB01000043">
    <property type="protein sequence ID" value="ONI41030.1"/>
    <property type="molecule type" value="Genomic_DNA"/>
</dbReference>
<dbReference type="Proteomes" id="UP000188605">
    <property type="component" value="Unassembled WGS sequence"/>
</dbReference>
<evidence type="ECO:0000313" key="2">
    <source>
        <dbReference type="Proteomes" id="UP000188605"/>
    </source>
</evidence>
<accession>A0ACC8XDZ2</accession>
<sequence>MVKVGIVGTSNIAKWFLEAISTVKNAKVTTLYSRTQPRGSEFCNECNLDVDITTNYEAMLNQVDAVYIASPNSLHYQQAKVAIANKKHVLCEKPVTINLAQLDELIKLSEENNVIFMEALKLFAMPSFQAIKNGMAEIGVIRQVFFTFCQYSPRYDLYKEGQETNILSAKYGSGALMDIGVYCIYPCVALFGKPERIQSSVTMLNNGVDGSGSIILSYDGFIATLTYSKTNSSIGWSEIMGEEGSVAIEHISAPYKVILHKNGEEIRMDKDFEVHHMYYEIQEFINSVEKNKLSDLYNHKNMITTMKILEQIRLSNDIIFDDEKIEH</sequence>
<evidence type="ECO:0000313" key="1">
    <source>
        <dbReference type="EMBL" id="ONI41030.1"/>
    </source>
</evidence>
<keyword evidence="2" id="KW-1185">Reference proteome</keyword>
<organism evidence="1 2">
    <name type="scientific">Candidatus Epulonipiscium fishelsonii</name>
    <dbReference type="NCBI Taxonomy" id="77094"/>
    <lineage>
        <taxon>Bacteria</taxon>
        <taxon>Bacillati</taxon>
        <taxon>Bacillota</taxon>
        <taxon>Clostridia</taxon>
        <taxon>Lachnospirales</taxon>
        <taxon>Lachnospiraceae</taxon>
        <taxon>Candidatus Epulonipiscium</taxon>
    </lineage>
</organism>
<gene>
    <name evidence="1" type="ORF">AN396_04535</name>
</gene>
<reference evidence="1" key="1">
    <citation type="submission" date="2016-08" db="EMBL/GenBank/DDBJ databases">
        <authorList>
            <person name="Ngugi D.K."/>
            <person name="Miyake S."/>
            <person name="Stingl U."/>
        </authorList>
    </citation>
    <scope>NUCLEOTIDE SEQUENCE</scope>
    <source>
        <strain evidence="1">SCG-B11WGA-EpuloA1</strain>
    </source>
</reference>
<comment type="caution">
    <text evidence="1">The sequence shown here is derived from an EMBL/GenBank/DDBJ whole genome shotgun (WGS) entry which is preliminary data.</text>
</comment>